<dbReference type="Pfam" id="PF14321">
    <property type="entry name" value="DUF4382"/>
    <property type="match status" value="1"/>
</dbReference>
<sequence length="304" mass="32199">MKRSTQVFTVSALAAALAACGGDGLNSSSDATGTASFNLTDAAVDSVREVNISIMALELKRDDEIIRFDVDPASGLENINLLDLQDGTVATLISEQELPAGEYEWVRLKLGDESTFSVVDNNGGVHGLFVPSGDTRGLQTSGFVVPADGIVSFTIDFDVRKSLINPPGLGRYLLKPVLRLADNSQVGTITGSIDPTLLAQTCTDSGSNTATYAGAVYIHEGHDVTPDDLGSSNEPLIVAPVDTETYEYGAWFIPEGNYTVSYTCDIDELEDTDGSPADEDLTFVPAEGIEIVVEAGEETSVTFE</sequence>
<comment type="caution">
    <text evidence="3">The sequence shown here is derived from an EMBL/GenBank/DDBJ whole genome shotgun (WGS) entry which is preliminary data.</text>
</comment>
<feature type="chain" id="PRO_5046476092" evidence="1">
    <location>
        <begin position="22"/>
        <end position="304"/>
    </location>
</feature>
<proteinExistence type="predicted"/>
<evidence type="ECO:0000256" key="1">
    <source>
        <dbReference type="SAM" id="SignalP"/>
    </source>
</evidence>
<evidence type="ECO:0000259" key="2">
    <source>
        <dbReference type="Pfam" id="PF14321"/>
    </source>
</evidence>
<evidence type="ECO:0000313" key="4">
    <source>
        <dbReference type="Proteomes" id="UP001576762"/>
    </source>
</evidence>
<dbReference type="RefSeq" id="WP_138436759.1">
    <property type="nucleotide sequence ID" value="NZ_JBHFLD010000034.1"/>
</dbReference>
<dbReference type="Proteomes" id="UP001576762">
    <property type="component" value="Unassembled WGS sequence"/>
</dbReference>
<reference evidence="3 4" key="1">
    <citation type="submission" date="2024-09" db="EMBL/GenBank/DDBJ databases">
        <title>Draft genome sequences of 6 high pH adapted Marinobacter shengliensis sp. isolated from Mariana forearc serpentinite mud volcanoes.</title>
        <authorList>
            <person name="Elkassas S."/>
            <person name="Serres M."/>
            <person name="Michael N."/>
            <person name="Amina P."/>
            <person name="Teodora Z."/>
            <person name="Julie H."/>
        </authorList>
    </citation>
    <scope>NUCLEOTIDE SEQUENCE [LARGE SCALE GENOMIC DNA]</scope>
    <source>
        <strain evidence="3 4">EB4</strain>
    </source>
</reference>
<dbReference type="PROSITE" id="PS51257">
    <property type="entry name" value="PROKAR_LIPOPROTEIN"/>
    <property type="match status" value="1"/>
</dbReference>
<keyword evidence="1" id="KW-0732">Signal</keyword>
<keyword evidence="4" id="KW-1185">Reference proteome</keyword>
<name>A0ABV4WB66_9GAMM</name>
<feature type="signal peptide" evidence="1">
    <location>
        <begin position="1"/>
        <end position="21"/>
    </location>
</feature>
<accession>A0ABV4WB66</accession>
<dbReference type="EMBL" id="JBHFLD010000034">
    <property type="protein sequence ID" value="MFB2717444.1"/>
    <property type="molecule type" value="Genomic_DNA"/>
</dbReference>
<dbReference type="InterPro" id="IPR025491">
    <property type="entry name" value="DUF4382"/>
</dbReference>
<protein>
    <submittedName>
        <fullName evidence="3">DUF4382 domain-containing protein</fullName>
    </submittedName>
</protein>
<evidence type="ECO:0000313" key="3">
    <source>
        <dbReference type="EMBL" id="MFB2717444.1"/>
    </source>
</evidence>
<organism evidence="3 4">
    <name type="scientific">Marinobacter shengliensis</name>
    <dbReference type="NCBI Taxonomy" id="1389223"/>
    <lineage>
        <taxon>Bacteria</taxon>
        <taxon>Pseudomonadati</taxon>
        <taxon>Pseudomonadota</taxon>
        <taxon>Gammaproteobacteria</taxon>
        <taxon>Pseudomonadales</taxon>
        <taxon>Marinobacteraceae</taxon>
        <taxon>Marinobacter</taxon>
    </lineage>
</organism>
<feature type="domain" description="DUF4382" evidence="2">
    <location>
        <begin position="32"/>
        <end position="176"/>
    </location>
</feature>
<gene>
    <name evidence="3" type="ORF">ACE05E_18350</name>
</gene>